<reference evidence="3 4" key="1">
    <citation type="submission" date="2019-07" db="EMBL/GenBank/DDBJ databases">
        <authorList>
            <person name="Huq M.A."/>
        </authorList>
    </citation>
    <scope>NUCLEOTIDE SEQUENCE [LARGE SCALE GENOMIC DNA]</scope>
    <source>
        <strain evidence="3 4">MAH-19</strain>
    </source>
</reference>
<feature type="domain" description="YdbS-like PH" evidence="2">
    <location>
        <begin position="65"/>
        <end position="134"/>
    </location>
</feature>
<dbReference type="InterPro" id="IPR005182">
    <property type="entry name" value="YdbS-like_PH"/>
</dbReference>
<dbReference type="Pfam" id="PF03703">
    <property type="entry name" value="bPH_2"/>
    <property type="match status" value="1"/>
</dbReference>
<keyword evidence="1" id="KW-1133">Transmembrane helix</keyword>
<evidence type="ECO:0000256" key="1">
    <source>
        <dbReference type="SAM" id="Phobius"/>
    </source>
</evidence>
<comment type="caution">
    <text evidence="3">The sequence shown here is derived from an EMBL/GenBank/DDBJ whole genome shotgun (WGS) entry which is preliminary data.</text>
</comment>
<proteinExistence type="predicted"/>
<protein>
    <submittedName>
        <fullName evidence="3">PH domain-containing protein</fullName>
    </submittedName>
</protein>
<organism evidence="3 4">
    <name type="scientific">Mucilaginibacter corticis</name>
    <dbReference type="NCBI Taxonomy" id="2597670"/>
    <lineage>
        <taxon>Bacteria</taxon>
        <taxon>Pseudomonadati</taxon>
        <taxon>Bacteroidota</taxon>
        <taxon>Sphingobacteriia</taxon>
        <taxon>Sphingobacteriales</taxon>
        <taxon>Sphingobacteriaceae</taxon>
        <taxon>Mucilaginibacter</taxon>
    </lineage>
</organism>
<keyword evidence="1" id="KW-0812">Transmembrane</keyword>
<keyword evidence="4" id="KW-1185">Reference proteome</keyword>
<dbReference type="AlphaFoldDB" id="A0A556MLY0"/>
<sequence length="153" mass="18330">MNATDQDIRIKQTRLFSFFKTLPLMLCTILVTWLANTCWPSLLWLSFAFSSLAIYRYVYLHRVLYLVTPQYIRITRGIFFKEIETVELFRVKDYVIFQPPLLQLCKLMNVQLKTTDPENPFLLLRGIPRSDIIDIIRERVLETRRHNQVFEIN</sequence>
<evidence type="ECO:0000313" key="3">
    <source>
        <dbReference type="EMBL" id="TSJ40926.1"/>
    </source>
</evidence>
<accession>A0A556MLY0</accession>
<feature type="transmembrane region" description="Helical" evidence="1">
    <location>
        <begin position="15"/>
        <end position="35"/>
    </location>
</feature>
<feature type="transmembrane region" description="Helical" evidence="1">
    <location>
        <begin position="41"/>
        <end position="59"/>
    </location>
</feature>
<keyword evidence="1" id="KW-0472">Membrane</keyword>
<dbReference type="Proteomes" id="UP000318733">
    <property type="component" value="Unassembled WGS sequence"/>
</dbReference>
<dbReference type="OrthoDB" id="793280at2"/>
<evidence type="ECO:0000259" key="2">
    <source>
        <dbReference type="Pfam" id="PF03703"/>
    </source>
</evidence>
<dbReference type="EMBL" id="VLPK01000002">
    <property type="protein sequence ID" value="TSJ40926.1"/>
    <property type="molecule type" value="Genomic_DNA"/>
</dbReference>
<name>A0A556MLY0_9SPHI</name>
<gene>
    <name evidence="3" type="ORF">FO440_14410</name>
</gene>
<evidence type="ECO:0000313" key="4">
    <source>
        <dbReference type="Proteomes" id="UP000318733"/>
    </source>
</evidence>
<dbReference type="RefSeq" id="WP_144248964.1">
    <property type="nucleotide sequence ID" value="NZ_VLPK01000002.1"/>
</dbReference>